<dbReference type="PANTHER" id="PTHR37419">
    <property type="entry name" value="SERINE/THREONINE-PROTEIN KINASE TOXIN HIPA"/>
    <property type="match status" value="1"/>
</dbReference>
<dbReference type="InterPro" id="IPR052028">
    <property type="entry name" value="HipA_Ser/Thr_kinase"/>
</dbReference>
<accession>A0ABW7KE35</accession>
<dbReference type="Proteomes" id="UP001609219">
    <property type="component" value="Unassembled WGS sequence"/>
</dbReference>
<evidence type="ECO:0000313" key="5">
    <source>
        <dbReference type="EMBL" id="MFH5232007.1"/>
    </source>
</evidence>
<organism evidence="5 6">
    <name type="scientific">Antrihabitans spumae</name>
    <dbReference type="NCBI Taxonomy" id="3373370"/>
    <lineage>
        <taxon>Bacteria</taxon>
        <taxon>Bacillati</taxon>
        <taxon>Actinomycetota</taxon>
        <taxon>Actinomycetes</taxon>
        <taxon>Mycobacteriales</taxon>
        <taxon>Nocardiaceae</taxon>
        <taxon>Antrihabitans</taxon>
    </lineage>
</organism>
<dbReference type="Pfam" id="PF07804">
    <property type="entry name" value="HipA_C"/>
    <property type="match status" value="1"/>
</dbReference>
<comment type="caution">
    <text evidence="5">The sequence shown here is derived from an EMBL/GenBank/DDBJ whole genome shotgun (WGS) entry which is preliminary data.</text>
</comment>
<name>A0ABW7KE35_9NOCA</name>
<keyword evidence="6" id="KW-1185">Reference proteome</keyword>
<protein>
    <submittedName>
        <fullName evidence="5">Type II toxin-antitoxin system HipA family toxin</fullName>
    </submittedName>
</protein>
<evidence type="ECO:0000313" key="6">
    <source>
        <dbReference type="Proteomes" id="UP001609219"/>
    </source>
</evidence>
<evidence type="ECO:0000256" key="2">
    <source>
        <dbReference type="ARBA" id="ARBA00022679"/>
    </source>
</evidence>
<evidence type="ECO:0000256" key="1">
    <source>
        <dbReference type="ARBA" id="ARBA00010164"/>
    </source>
</evidence>
<comment type="similarity">
    <text evidence="1">Belongs to the HipA Ser/Thr kinase family.</text>
</comment>
<dbReference type="EMBL" id="JBIMSN010000127">
    <property type="protein sequence ID" value="MFH5232007.1"/>
    <property type="molecule type" value="Genomic_DNA"/>
</dbReference>
<dbReference type="InterPro" id="IPR012893">
    <property type="entry name" value="HipA-like_C"/>
</dbReference>
<evidence type="ECO:0000256" key="3">
    <source>
        <dbReference type="ARBA" id="ARBA00022777"/>
    </source>
</evidence>
<feature type="domain" description="HipA-like C-terminal" evidence="4">
    <location>
        <begin position="176"/>
        <end position="387"/>
    </location>
</feature>
<gene>
    <name evidence="5" type="ORF">ACHIRB_26055</name>
</gene>
<reference evidence="5 6" key="1">
    <citation type="submission" date="2024-10" db="EMBL/GenBank/DDBJ databases">
        <authorList>
            <person name="Riesco R."/>
        </authorList>
    </citation>
    <scope>NUCLEOTIDE SEQUENCE [LARGE SCALE GENOMIC DNA]</scope>
    <source>
        <strain evidence="5 6">NCIMB 15450</strain>
    </source>
</reference>
<dbReference type="RefSeq" id="WP_395127793.1">
    <property type="nucleotide sequence ID" value="NZ_JBIMSN010000127.1"/>
</dbReference>
<evidence type="ECO:0000259" key="4">
    <source>
        <dbReference type="Pfam" id="PF07804"/>
    </source>
</evidence>
<proteinExistence type="inferred from homology"/>
<keyword evidence="3" id="KW-0418">Kinase</keyword>
<dbReference type="PANTHER" id="PTHR37419:SF8">
    <property type="entry name" value="TOXIN YJJJ"/>
    <property type="match status" value="1"/>
</dbReference>
<sequence>MTLSTSEAPTVPRDAFVWVWLPSHTDPVPAGRLQFQRHGRRYAFGYGRSYLERNDAISLYEPELPLRPGWQAAPSNMSIASALRDAGPDSWGQRVILERLHGVAGPDADTADLDQITYFLESGSNRIGGLDFQASPEVYIPRGASASIDELHAAADTLDQGRELSDELGAALLRGTSIGGARPKALIDVEGRGHIVKFSSASDPYPVVNAEALALELARRAGIDTTASFLTKSLGRDVLAIERFDRPADGSRRIIVSALTMLGLDEMEGRYATYPDLLDVLRRTGTDPAIGRRLFERIVFNVAIGNNDDHARNHAAFWDGTALELTPAYDLCPQIRSGETSSQALAFDRKGTRNSSFAAVVAAAPVYGLTSTEAHEIIDAQVAVIEQDFTEVADMAKLTKAQRNFLWHRQILNPHASYGYTAGR</sequence>
<keyword evidence="2" id="KW-0808">Transferase</keyword>